<protein>
    <submittedName>
        <fullName evidence="2">Mitochondrial distribution and morphology protein</fullName>
    </submittedName>
</protein>
<sequence>MRSCTPFNKPEAEPTNPRAQVQPGHENIDALPLEDLRSQLYQPNGVDKFRHLADAFFNRFCIKN</sequence>
<accession>A0AAE3GQ42</accession>
<dbReference type="AlphaFoldDB" id="A0AAE3GQ42"/>
<dbReference type="EMBL" id="JAMZMM010000038">
    <property type="protein sequence ID" value="MCP2728064.1"/>
    <property type="molecule type" value="Genomic_DNA"/>
</dbReference>
<organism evidence="2 3">
    <name type="scientific">Limnofasciculus baicalensis BBK-W-15</name>
    <dbReference type="NCBI Taxonomy" id="2699891"/>
    <lineage>
        <taxon>Bacteria</taxon>
        <taxon>Bacillati</taxon>
        <taxon>Cyanobacteriota</taxon>
        <taxon>Cyanophyceae</taxon>
        <taxon>Coleofasciculales</taxon>
        <taxon>Coleofasciculaceae</taxon>
        <taxon>Limnofasciculus</taxon>
        <taxon>Limnofasciculus baicalensis</taxon>
    </lineage>
</organism>
<dbReference type="Proteomes" id="UP001204953">
    <property type="component" value="Unassembled WGS sequence"/>
</dbReference>
<name>A0AAE3GQ42_9CYAN</name>
<evidence type="ECO:0000256" key="1">
    <source>
        <dbReference type="SAM" id="MobiDB-lite"/>
    </source>
</evidence>
<dbReference type="RefSeq" id="WP_254010868.1">
    <property type="nucleotide sequence ID" value="NZ_JAMZMM010000038.1"/>
</dbReference>
<reference evidence="2" key="1">
    <citation type="submission" date="2022-06" db="EMBL/GenBank/DDBJ databases">
        <title>New cyanobacteria of genus Symplocastrum in benthos of Lake Baikal.</title>
        <authorList>
            <person name="Sorokovikova E."/>
            <person name="Tikhonova I."/>
            <person name="Krasnopeev A."/>
            <person name="Evseev P."/>
            <person name="Gladkikh A."/>
            <person name="Belykh O."/>
        </authorList>
    </citation>
    <scope>NUCLEOTIDE SEQUENCE</scope>
    <source>
        <strain evidence="2">BBK-W-15</strain>
    </source>
</reference>
<keyword evidence="3" id="KW-1185">Reference proteome</keyword>
<feature type="region of interest" description="Disordered" evidence="1">
    <location>
        <begin position="1"/>
        <end position="24"/>
    </location>
</feature>
<gene>
    <name evidence="2" type="ORF">NJ959_06185</name>
</gene>
<evidence type="ECO:0000313" key="2">
    <source>
        <dbReference type="EMBL" id="MCP2728064.1"/>
    </source>
</evidence>
<evidence type="ECO:0000313" key="3">
    <source>
        <dbReference type="Proteomes" id="UP001204953"/>
    </source>
</evidence>
<proteinExistence type="predicted"/>
<comment type="caution">
    <text evidence="2">The sequence shown here is derived from an EMBL/GenBank/DDBJ whole genome shotgun (WGS) entry which is preliminary data.</text>
</comment>